<dbReference type="Gene3D" id="2.70.130.10">
    <property type="entry name" value="Mannose-6-phosphate receptor binding domain"/>
    <property type="match status" value="1"/>
</dbReference>
<organism evidence="11 12">
    <name type="scientific">Kazachstania africana (strain ATCC 22294 / BCRC 22015 / CBS 2517 / CECT 1963 / NBRC 1671 / NRRL Y-8276)</name>
    <name type="common">Yeast</name>
    <name type="synonym">Kluyveromyces africanus</name>
    <dbReference type="NCBI Taxonomy" id="1071382"/>
    <lineage>
        <taxon>Eukaryota</taxon>
        <taxon>Fungi</taxon>
        <taxon>Dikarya</taxon>
        <taxon>Ascomycota</taxon>
        <taxon>Saccharomycotina</taxon>
        <taxon>Saccharomycetes</taxon>
        <taxon>Saccharomycetales</taxon>
        <taxon>Saccharomycetaceae</taxon>
        <taxon>Kazachstania</taxon>
    </lineage>
</organism>
<dbReference type="InterPro" id="IPR041039">
    <property type="entry name" value="Yos9_DD"/>
</dbReference>
<keyword evidence="6" id="KW-1015">Disulfide bond</keyword>
<dbReference type="HOGENOM" id="CLU_303845_0_0_1"/>
<dbReference type="GO" id="GO:0030246">
    <property type="term" value="F:carbohydrate binding"/>
    <property type="evidence" value="ECO:0007669"/>
    <property type="project" value="UniProtKB-UniRule"/>
</dbReference>
<dbReference type="EMBL" id="HE650828">
    <property type="protein sequence ID" value="CCF59534.1"/>
    <property type="molecule type" value="Genomic_DNA"/>
</dbReference>
<reference evidence="11 12" key="1">
    <citation type="journal article" date="2011" name="Proc. Natl. Acad. Sci. U.S.A.">
        <title>Evolutionary erosion of yeast sex chromosomes by mating-type switching accidents.</title>
        <authorList>
            <person name="Gordon J.L."/>
            <person name="Armisen D."/>
            <person name="Proux-Wera E."/>
            <person name="Oheigeartaigh S.S."/>
            <person name="Byrne K.P."/>
            <person name="Wolfe K.H."/>
        </authorList>
    </citation>
    <scope>NUCLEOTIDE SEQUENCE [LARGE SCALE GENOMIC DNA]</scope>
    <source>
        <strain evidence="12">ATCC 22294 / BCRC 22015 / CBS 2517 / CECT 1963 / NBRC 1671 / NRRL Y-8276</strain>
    </source>
</reference>
<dbReference type="InterPro" id="IPR044865">
    <property type="entry name" value="MRH_dom"/>
</dbReference>
<dbReference type="Gene3D" id="3.10.310.60">
    <property type="match status" value="1"/>
</dbReference>
<dbReference type="FunCoup" id="H2AYX8">
    <property type="interactions" value="102"/>
</dbReference>
<feature type="compositionally biased region" description="Basic and acidic residues" evidence="8">
    <location>
        <begin position="966"/>
        <end position="979"/>
    </location>
</feature>
<dbReference type="Pfam" id="PF07915">
    <property type="entry name" value="PRKCSH"/>
    <property type="match status" value="1"/>
</dbReference>
<dbReference type="GeneID" id="13883407"/>
<feature type="compositionally biased region" description="Basic and acidic residues" evidence="8">
    <location>
        <begin position="552"/>
        <end position="608"/>
    </location>
</feature>
<feature type="signal peptide" evidence="9">
    <location>
        <begin position="1"/>
        <end position="20"/>
    </location>
</feature>
<evidence type="ECO:0000256" key="8">
    <source>
        <dbReference type="SAM" id="MobiDB-lite"/>
    </source>
</evidence>
<feature type="compositionally biased region" description="Polar residues" evidence="8">
    <location>
        <begin position="627"/>
        <end position="638"/>
    </location>
</feature>
<dbReference type="eggNOG" id="KOG3394">
    <property type="taxonomic scope" value="Eukaryota"/>
</dbReference>
<dbReference type="GO" id="GO:0005788">
    <property type="term" value="C:endoplasmic reticulum lumen"/>
    <property type="evidence" value="ECO:0007669"/>
    <property type="project" value="UniProtKB-UniRule"/>
</dbReference>
<feature type="domain" description="MRH" evidence="10">
    <location>
        <begin position="110"/>
        <end position="230"/>
    </location>
</feature>
<evidence type="ECO:0000256" key="3">
    <source>
        <dbReference type="ARBA" id="ARBA00022729"/>
    </source>
</evidence>
<feature type="chain" id="PRO_5003559455" description="Endoplasmic reticulum lectin" evidence="9">
    <location>
        <begin position="21"/>
        <end position="979"/>
    </location>
</feature>
<dbReference type="OrthoDB" id="448954at2759"/>
<dbReference type="RefSeq" id="XP_003958669.1">
    <property type="nucleotide sequence ID" value="XM_003958620.1"/>
</dbReference>
<comment type="similarity">
    <text evidence="2 7">Belongs to the OS-9 family.</text>
</comment>
<evidence type="ECO:0000256" key="5">
    <source>
        <dbReference type="ARBA" id="ARBA00022824"/>
    </source>
</evidence>
<keyword evidence="7" id="KW-0472">Membrane</keyword>
<keyword evidence="5 7" id="KW-0256">Endoplasmic reticulum</keyword>
<evidence type="ECO:0000256" key="6">
    <source>
        <dbReference type="ARBA" id="ARBA00023157"/>
    </source>
</evidence>
<dbReference type="GO" id="GO:0005789">
    <property type="term" value="C:endoplasmic reticulum membrane"/>
    <property type="evidence" value="ECO:0007669"/>
    <property type="project" value="UniProtKB-SubCell"/>
</dbReference>
<evidence type="ECO:0000259" key="10">
    <source>
        <dbReference type="PROSITE" id="PS51914"/>
    </source>
</evidence>
<feature type="region of interest" description="Disordered" evidence="8">
    <location>
        <begin position="522"/>
        <end position="733"/>
    </location>
</feature>
<comment type="subcellular location">
    <subcellularLocation>
        <location evidence="1 7">Endoplasmic reticulum membrane</location>
        <topology evidence="1 7">Peripheral membrane protein</topology>
        <orientation evidence="1 7">Lumenal side</orientation>
    </subcellularLocation>
</comment>
<evidence type="ECO:0000313" key="11">
    <source>
        <dbReference type="EMBL" id="CCF59534.1"/>
    </source>
</evidence>
<dbReference type="PROSITE" id="PS51914">
    <property type="entry name" value="MRH"/>
    <property type="match status" value="1"/>
</dbReference>
<accession>H2AYX8</accession>
<feature type="compositionally biased region" description="Acidic residues" evidence="8">
    <location>
        <begin position="657"/>
        <end position="670"/>
    </location>
</feature>
<dbReference type="Proteomes" id="UP000005220">
    <property type="component" value="Chromosome 8"/>
</dbReference>
<dbReference type="KEGG" id="kaf:KAFR_0H01240"/>
<evidence type="ECO:0000313" key="12">
    <source>
        <dbReference type="Proteomes" id="UP000005220"/>
    </source>
</evidence>
<feature type="compositionally biased region" description="Acidic residues" evidence="8">
    <location>
        <begin position="533"/>
        <end position="551"/>
    </location>
</feature>
<feature type="compositionally biased region" description="Acidic residues" evidence="8">
    <location>
        <begin position="612"/>
        <end position="622"/>
    </location>
</feature>
<gene>
    <name evidence="11" type="primary">KAFR0H01240</name>
    <name evidence="11" type="ORF">KAFR_0H01240</name>
</gene>
<dbReference type="AlphaFoldDB" id="H2AYX8"/>
<comment type="function">
    <text evidence="7">Lectin involved in the quality control of the secretory pathway. As a member of the endoplasmic reticulum-associated degradation lumenal (ERAD-L) surveillance system, targets misfolded endoplasmic reticulum lumenal glycoproteins for degradation.</text>
</comment>
<feature type="compositionally biased region" description="Basic and acidic residues" evidence="8">
    <location>
        <begin position="671"/>
        <end position="686"/>
    </location>
</feature>
<dbReference type="PANTHER" id="PTHR15414">
    <property type="entry name" value="OS-9-RELATED"/>
    <property type="match status" value="1"/>
</dbReference>
<feature type="region of interest" description="Disordered" evidence="8">
    <location>
        <begin position="853"/>
        <end position="979"/>
    </location>
</feature>
<feature type="compositionally biased region" description="Basic and acidic residues" evidence="8">
    <location>
        <begin position="945"/>
        <end position="959"/>
    </location>
</feature>
<dbReference type="InParanoid" id="H2AYX8"/>
<dbReference type="GO" id="GO:0030968">
    <property type="term" value="P:endoplasmic reticulum unfolded protein response"/>
    <property type="evidence" value="ECO:0007669"/>
    <property type="project" value="UniProtKB-UniRule"/>
</dbReference>
<dbReference type="STRING" id="1071382.H2AYX8"/>
<dbReference type="InterPro" id="IPR009011">
    <property type="entry name" value="Man6P_isomerase_rcpt-bd_dom_sf"/>
</dbReference>
<evidence type="ECO:0000256" key="9">
    <source>
        <dbReference type="SAM" id="SignalP"/>
    </source>
</evidence>
<dbReference type="CDD" id="cd11745">
    <property type="entry name" value="Yos9_DD"/>
    <property type="match status" value="1"/>
</dbReference>
<evidence type="ECO:0000256" key="7">
    <source>
        <dbReference type="RuleBase" id="RU369099"/>
    </source>
</evidence>
<feature type="compositionally biased region" description="Basic and acidic residues" evidence="8">
    <location>
        <begin position="873"/>
        <end position="891"/>
    </location>
</feature>
<dbReference type="InterPro" id="IPR045149">
    <property type="entry name" value="OS-9-like"/>
</dbReference>
<protein>
    <recommendedName>
        <fullName evidence="7">Endoplasmic reticulum lectin</fullName>
    </recommendedName>
    <alternativeName>
        <fullName evidence="7">Protein OS-9</fullName>
    </alternativeName>
    <alternativeName>
        <fullName evidence="7">Protein OS-9 homolog</fullName>
    </alternativeName>
</protein>
<sequence>MQVKHTFLTSLLLSLRLVRGILVPIEDPNAGDKYKIDYVDGNEWKNLKSNGTFMSTQNLFSFGNNDECLIPKQSSLTDEEELPKNSEKLQQALRDTLKEGVEVLSDVLDDKCLVYNSGFWIYRYCSGGDFIQFHGDIDKIESLETLLYTLGRSSTSKKEREFQLLYDDVGYYISEVIRFGDECDVTGYPRVIEVQYVCGPINTVPSIQWVRETKICHYEAQIAVPELCNFELLSKNEDSKTASTIMCLKDAAEDKVNTKDVIDMITAYSPKFLGHGVYLLEPARENEMWALMYSDDINNEDNGKVSRHVYENFGNAINKLIAQGLLKAPDGSPMQSGDQYAWISDIFDLEGNRVQKLRFAIADSRQGELVIRNNLTSPLDSNFEYYHKNNNFENLVGRRKIDSDKKSKKIDAIEKVAVHISPELEVEILASKGEARNVIVINDLFFEDGLTQDEANELLKKIFDSAQFEDIMKAFDIQQGEEYEIEAFLATQFDTDDLLNGKVMVDFFMDDKQLGKIEEELTGNGNESKEQDENSNEESELVQQNYEEEEKQNEHGRQEEFTEGGERPKKQNENVMEESRNIQQDHKKNEEQGELHEQVEVAEKKDENVPSQDEEGSDELIEPMETNARSQNEVNQQVFKARSHPEESVENSREETEIVDIADSLIEEEDVGKLIEEVQIEQERSSDSSGEPLEQLEAVQEKSSQIIDSGVKDSGIQADERMKSNEGLEQDVVKDQEENATLIKENDEVPGGIHEQNIIESQARENEDIEPDKQFDDYVLEAPTIEKSVHTKVEMQSSDDTVISAVPEPIMDTDTLDEVTNVEAIANHETNSINSDLRTGELFENDNEAVQLDSQHGGKNIEEGVQPISSDDYIGREALQKIVEKEEHDESNQQGGPEETSEDFQENGNFLKNDHIEPSAYNPASEEYRPNVSEIAQEDNVLPMETKESQERETEKDVSADMQETLNHDSVIDIEHDEL</sequence>
<dbReference type="GO" id="GO:0030970">
    <property type="term" value="P:retrograde protein transport, ER to cytosol"/>
    <property type="evidence" value="ECO:0007669"/>
    <property type="project" value="TreeGrafter"/>
</dbReference>
<keyword evidence="12" id="KW-1185">Reference proteome</keyword>
<dbReference type="InterPro" id="IPR012913">
    <property type="entry name" value="OS9-like_dom"/>
</dbReference>
<feature type="compositionally biased region" description="Basic and acidic residues" evidence="8">
    <location>
        <begin position="718"/>
        <end position="733"/>
    </location>
</feature>
<feature type="compositionally biased region" description="Basic and acidic residues" evidence="8">
    <location>
        <begin position="643"/>
        <end position="656"/>
    </location>
</feature>
<evidence type="ECO:0000256" key="4">
    <source>
        <dbReference type="ARBA" id="ARBA00022734"/>
    </source>
</evidence>
<proteinExistence type="inferred from homology"/>
<evidence type="ECO:0000256" key="1">
    <source>
        <dbReference type="ARBA" id="ARBA00004367"/>
    </source>
</evidence>
<dbReference type="PANTHER" id="PTHR15414:SF0">
    <property type="entry name" value="ENDOPLASMIC RETICULUM LECTIN 1"/>
    <property type="match status" value="1"/>
</dbReference>
<keyword evidence="4 7" id="KW-0430">Lectin</keyword>
<evidence type="ECO:0000256" key="2">
    <source>
        <dbReference type="ARBA" id="ARBA00009918"/>
    </source>
</evidence>
<name>H2AYX8_KAZAF</name>
<keyword evidence="3 9" id="KW-0732">Signal</keyword>
<dbReference type="Pfam" id="PF17880">
    <property type="entry name" value="Yos9_DD"/>
    <property type="match status" value="1"/>
</dbReference>